<feature type="transmembrane region" description="Helical" evidence="8">
    <location>
        <begin position="151"/>
        <end position="169"/>
    </location>
</feature>
<feature type="transmembrane region" description="Helical" evidence="8">
    <location>
        <begin position="392"/>
        <end position="414"/>
    </location>
</feature>
<protein>
    <recommendedName>
        <fullName evidence="9">Major facilitator superfamily (MFS) profile domain-containing protein</fullName>
    </recommendedName>
</protein>
<keyword evidence="3" id="KW-1003">Cell membrane</keyword>
<dbReference type="InterPro" id="IPR036259">
    <property type="entry name" value="MFS_trans_sf"/>
</dbReference>
<evidence type="ECO:0000256" key="6">
    <source>
        <dbReference type="ARBA" id="ARBA00022989"/>
    </source>
</evidence>
<keyword evidence="7 8" id="KW-0472">Membrane</keyword>
<organism evidence="10 11">
    <name type="scientific">Pieris brassicae</name>
    <name type="common">White butterfly</name>
    <name type="synonym">Large white butterfly</name>
    <dbReference type="NCBI Taxonomy" id="7116"/>
    <lineage>
        <taxon>Eukaryota</taxon>
        <taxon>Metazoa</taxon>
        <taxon>Ecdysozoa</taxon>
        <taxon>Arthropoda</taxon>
        <taxon>Hexapoda</taxon>
        <taxon>Insecta</taxon>
        <taxon>Pterygota</taxon>
        <taxon>Neoptera</taxon>
        <taxon>Endopterygota</taxon>
        <taxon>Lepidoptera</taxon>
        <taxon>Glossata</taxon>
        <taxon>Ditrysia</taxon>
        <taxon>Papilionoidea</taxon>
        <taxon>Pieridae</taxon>
        <taxon>Pierinae</taxon>
        <taxon>Pieris</taxon>
    </lineage>
</organism>
<feature type="transmembrane region" description="Helical" evidence="8">
    <location>
        <begin position="65"/>
        <end position="88"/>
    </location>
</feature>
<evidence type="ECO:0000313" key="11">
    <source>
        <dbReference type="Proteomes" id="UP001152562"/>
    </source>
</evidence>
<feature type="transmembrane region" description="Helical" evidence="8">
    <location>
        <begin position="452"/>
        <end position="476"/>
    </location>
</feature>
<name>A0A9P0TIC8_PIEBR</name>
<dbReference type="PROSITE" id="PS50850">
    <property type="entry name" value="MFS"/>
    <property type="match status" value="1"/>
</dbReference>
<dbReference type="PROSITE" id="PS00217">
    <property type="entry name" value="SUGAR_TRANSPORT_2"/>
    <property type="match status" value="1"/>
</dbReference>
<feature type="transmembrane region" description="Helical" evidence="8">
    <location>
        <begin position="286"/>
        <end position="304"/>
    </location>
</feature>
<feature type="transmembrane region" description="Helical" evidence="8">
    <location>
        <begin position="21"/>
        <end position="45"/>
    </location>
</feature>
<dbReference type="GO" id="GO:0022857">
    <property type="term" value="F:transmembrane transporter activity"/>
    <property type="evidence" value="ECO:0007669"/>
    <property type="project" value="InterPro"/>
</dbReference>
<dbReference type="FunFam" id="1.20.1250.20:FF:000218">
    <property type="entry name" value="facilitated trehalose transporter Tret1"/>
    <property type="match status" value="1"/>
</dbReference>
<dbReference type="OrthoDB" id="6133115at2759"/>
<keyword evidence="5 8" id="KW-0812">Transmembrane</keyword>
<keyword evidence="4" id="KW-0762">Sugar transport</keyword>
<evidence type="ECO:0000256" key="2">
    <source>
        <dbReference type="ARBA" id="ARBA00022448"/>
    </source>
</evidence>
<feature type="transmembrane region" description="Helical" evidence="8">
    <location>
        <begin position="324"/>
        <end position="346"/>
    </location>
</feature>
<evidence type="ECO:0000256" key="5">
    <source>
        <dbReference type="ARBA" id="ARBA00022692"/>
    </source>
</evidence>
<keyword evidence="2" id="KW-0813">Transport</keyword>
<sequence>MVIKHIHKAPNASRLRSVGSQIIACMSPNLLLLNLGMAISFATIALPDLLHAKEGLSLDDTQASWFGSISFLTQPLGALLSGPLVDYVGRKKGTFLVNLPHLIAWTLMYFAWDLPSLFIANGLLGFGTGVMEAPINSYVGEISEPAVRGALCTLTLLFTSIGIFVMYLLGTLVTWRYAALISLSIPFASMLLVLLVPETPVWLLVNGREKEALKSLCYLRGWTKPENVRDEFDELADYSQNLRNCVICTNTDQDIKTCDHASMNWFKRTLLKFRYVIFCKETLRPLQLTMLYFLFYVMSGLTPIKPNMVNICGAFGMPQNGKKIVMMVGVITCLSSAFVILAIKILGKRKLAISALFMTSVCCMGLSIYAKMHLGKEVFSYDIDTFPKETSYTPLVLFYLMTWFTGCGIPWVLLGEVFPFRSRATAQGIAAASNYLFTFLGSKTLIDLESYARLWGAFATYAAFGILGTIYLYFFLPETEGKSLAEIESFYNGKLRIFPDDPFFNYFKRQKKK</sequence>
<feature type="transmembrane region" description="Helical" evidence="8">
    <location>
        <begin position="353"/>
        <end position="372"/>
    </location>
</feature>
<evidence type="ECO:0000256" key="8">
    <source>
        <dbReference type="SAM" id="Phobius"/>
    </source>
</evidence>
<evidence type="ECO:0000256" key="1">
    <source>
        <dbReference type="ARBA" id="ARBA00004651"/>
    </source>
</evidence>
<dbReference type="GO" id="GO:0005886">
    <property type="term" value="C:plasma membrane"/>
    <property type="evidence" value="ECO:0007669"/>
    <property type="project" value="UniProtKB-SubCell"/>
</dbReference>
<feature type="transmembrane region" description="Helical" evidence="8">
    <location>
        <begin position="175"/>
        <end position="196"/>
    </location>
</feature>
<dbReference type="AlphaFoldDB" id="A0A9P0TIC8"/>
<accession>A0A9P0TIC8</accession>
<feature type="transmembrane region" description="Helical" evidence="8">
    <location>
        <begin position="95"/>
        <end position="112"/>
    </location>
</feature>
<gene>
    <name evidence="10" type="ORF">PIBRA_LOCUS4802</name>
</gene>
<evidence type="ECO:0000256" key="4">
    <source>
        <dbReference type="ARBA" id="ARBA00022597"/>
    </source>
</evidence>
<reference evidence="10" key="1">
    <citation type="submission" date="2022-05" db="EMBL/GenBank/DDBJ databases">
        <authorList>
            <person name="Okamura Y."/>
        </authorList>
    </citation>
    <scope>NUCLEOTIDE SEQUENCE</scope>
</reference>
<evidence type="ECO:0000259" key="9">
    <source>
        <dbReference type="PROSITE" id="PS50850"/>
    </source>
</evidence>
<dbReference type="SUPFAM" id="SSF103473">
    <property type="entry name" value="MFS general substrate transporter"/>
    <property type="match status" value="1"/>
</dbReference>
<dbReference type="InterPro" id="IPR005828">
    <property type="entry name" value="MFS_sugar_transport-like"/>
</dbReference>
<evidence type="ECO:0000313" key="10">
    <source>
        <dbReference type="EMBL" id="CAH4027673.1"/>
    </source>
</evidence>
<dbReference type="Proteomes" id="UP001152562">
    <property type="component" value="Unassembled WGS sequence"/>
</dbReference>
<dbReference type="PANTHER" id="PTHR48021:SF39">
    <property type="entry name" value="MAJOR FACILITATOR SUPERFAMILY (MFS) PROFILE DOMAIN-CONTAINING PROTEIN"/>
    <property type="match status" value="1"/>
</dbReference>
<comment type="subcellular location">
    <subcellularLocation>
        <location evidence="1">Cell membrane</location>
        <topology evidence="1">Multi-pass membrane protein</topology>
    </subcellularLocation>
</comment>
<dbReference type="InterPro" id="IPR005829">
    <property type="entry name" value="Sugar_transporter_CS"/>
</dbReference>
<evidence type="ECO:0000256" key="7">
    <source>
        <dbReference type="ARBA" id="ARBA00023136"/>
    </source>
</evidence>
<evidence type="ECO:0000256" key="3">
    <source>
        <dbReference type="ARBA" id="ARBA00022475"/>
    </source>
</evidence>
<dbReference type="InterPro" id="IPR050549">
    <property type="entry name" value="MFS_Trehalose_Transporter"/>
</dbReference>
<keyword evidence="11" id="KW-1185">Reference proteome</keyword>
<proteinExistence type="predicted"/>
<keyword evidence="6 8" id="KW-1133">Transmembrane helix</keyword>
<comment type="caution">
    <text evidence="10">The sequence shown here is derived from an EMBL/GenBank/DDBJ whole genome shotgun (WGS) entry which is preliminary data.</text>
</comment>
<dbReference type="InterPro" id="IPR020846">
    <property type="entry name" value="MFS_dom"/>
</dbReference>
<feature type="transmembrane region" description="Helical" evidence="8">
    <location>
        <begin position="118"/>
        <end position="139"/>
    </location>
</feature>
<dbReference type="EMBL" id="CALOZG010000005">
    <property type="protein sequence ID" value="CAH4027673.1"/>
    <property type="molecule type" value="Genomic_DNA"/>
</dbReference>
<feature type="domain" description="Major facilitator superfamily (MFS) profile" evidence="9">
    <location>
        <begin position="22"/>
        <end position="480"/>
    </location>
</feature>
<dbReference type="Pfam" id="PF00083">
    <property type="entry name" value="Sugar_tr"/>
    <property type="match status" value="1"/>
</dbReference>
<dbReference type="PANTHER" id="PTHR48021">
    <property type="match status" value="1"/>
</dbReference>
<dbReference type="Gene3D" id="1.20.1250.20">
    <property type="entry name" value="MFS general substrate transporter like domains"/>
    <property type="match status" value="1"/>
</dbReference>